<feature type="transmembrane region" description="Helical" evidence="6">
    <location>
        <begin position="248"/>
        <end position="266"/>
    </location>
</feature>
<evidence type="ECO:0000313" key="9">
    <source>
        <dbReference type="Proteomes" id="UP001276659"/>
    </source>
</evidence>
<proteinExistence type="inferred from homology"/>
<feature type="domain" description="Rhodopsin" evidence="7">
    <location>
        <begin position="75"/>
        <end position="337"/>
    </location>
</feature>
<comment type="caution">
    <text evidence="8">The sequence shown here is derived from an EMBL/GenBank/DDBJ whole genome shotgun (WGS) entry which is preliminary data.</text>
</comment>
<keyword evidence="3 6" id="KW-1133">Transmembrane helix</keyword>
<feature type="transmembrane region" description="Helical" evidence="6">
    <location>
        <begin position="278"/>
        <end position="294"/>
    </location>
</feature>
<evidence type="ECO:0000259" key="7">
    <source>
        <dbReference type="Pfam" id="PF20684"/>
    </source>
</evidence>
<dbReference type="AlphaFoldDB" id="A0AAD9ZD02"/>
<dbReference type="GO" id="GO:0016020">
    <property type="term" value="C:membrane"/>
    <property type="evidence" value="ECO:0007669"/>
    <property type="project" value="UniProtKB-SubCell"/>
</dbReference>
<keyword evidence="4 6" id="KW-0472">Membrane</keyword>
<evidence type="ECO:0000313" key="8">
    <source>
        <dbReference type="EMBL" id="KAK3176268.1"/>
    </source>
</evidence>
<comment type="subcellular location">
    <subcellularLocation>
        <location evidence="1">Membrane</location>
        <topology evidence="1">Multi-pass membrane protein</topology>
    </subcellularLocation>
</comment>
<feature type="transmembrane region" description="Helical" evidence="6">
    <location>
        <begin position="53"/>
        <end position="71"/>
    </location>
</feature>
<dbReference type="PANTHER" id="PTHR33048:SF129">
    <property type="entry name" value="INTEGRAL MEMBRANE PROTEIN-RELATED"/>
    <property type="match status" value="1"/>
</dbReference>
<name>A0AAD9ZD02_9LECA</name>
<dbReference type="InterPro" id="IPR052337">
    <property type="entry name" value="SAT4-like"/>
</dbReference>
<keyword evidence="2 6" id="KW-0812">Transmembrane</keyword>
<feature type="transmembrane region" description="Helical" evidence="6">
    <location>
        <begin position="158"/>
        <end position="177"/>
    </location>
</feature>
<keyword evidence="9" id="KW-1185">Reference proteome</keyword>
<evidence type="ECO:0000256" key="6">
    <source>
        <dbReference type="SAM" id="Phobius"/>
    </source>
</evidence>
<accession>A0AAD9ZD02</accession>
<organism evidence="8 9">
    <name type="scientific">Lepraria neglecta</name>
    <dbReference type="NCBI Taxonomy" id="209136"/>
    <lineage>
        <taxon>Eukaryota</taxon>
        <taxon>Fungi</taxon>
        <taxon>Dikarya</taxon>
        <taxon>Ascomycota</taxon>
        <taxon>Pezizomycotina</taxon>
        <taxon>Lecanoromycetes</taxon>
        <taxon>OSLEUM clade</taxon>
        <taxon>Lecanoromycetidae</taxon>
        <taxon>Lecanorales</taxon>
        <taxon>Lecanorineae</taxon>
        <taxon>Stereocaulaceae</taxon>
        <taxon>Lepraria</taxon>
    </lineage>
</organism>
<evidence type="ECO:0000256" key="4">
    <source>
        <dbReference type="ARBA" id="ARBA00023136"/>
    </source>
</evidence>
<evidence type="ECO:0000256" key="2">
    <source>
        <dbReference type="ARBA" id="ARBA00022692"/>
    </source>
</evidence>
<gene>
    <name evidence="8" type="ORF">OEA41_007591</name>
</gene>
<feature type="transmembrane region" description="Helical" evidence="6">
    <location>
        <begin position="314"/>
        <end position="337"/>
    </location>
</feature>
<dbReference type="EMBL" id="JASNWA010000004">
    <property type="protein sequence ID" value="KAK3176268.1"/>
    <property type="molecule type" value="Genomic_DNA"/>
</dbReference>
<dbReference type="Proteomes" id="UP001276659">
    <property type="component" value="Unassembled WGS sequence"/>
</dbReference>
<dbReference type="PANTHER" id="PTHR33048">
    <property type="entry name" value="PTH11-LIKE INTEGRAL MEMBRANE PROTEIN (AFU_ORTHOLOGUE AFUA_5G11245)"/>
    <property type="match status" value="1"/>
</dbReference>
<reference evidence="8" key="1">
    <citation type="submission" date="2022-11" db="EMBL/GenBank/DDBJ databases">
        <title>Chromosomal genome sequence assembly and mating type (MAT) locus characterization of the leprose asexual lichenized fungus Lepraria neglecta (Nyl.) Erichsen.</title>
        <authorList>
            <person name="Allen J.L."/>
            <person name="Pfeffer B."/>
        </authorList>
    </citation>
    <scope>NUCLEOTIDE SEQUENCE</scope>
    <source>
        <strain evidence="8">Allen 5258</strain>
    </source>
</reference>
<dbReference type="InterPro" id="IPR049326">
    <property type="entry name" value="Rhodopsin_dom_fungi"/>
</dbReference>
<dbReference type="Pfam" id="PF20684">
    <property type="entry name" value="Fung_rhodopsin"/>
    <property type="match status" value="1"/>
</dbReference>
<evidence type="ECO:0000256" key="3">
    <source>
        <dbReference type="ARBA" id="ARBA00022989"/>
    </source>
</evidence>
<protein>
    <recommendedName>
        <fullName evidence="7">Rhodopsin domain-containing protein</fullName>
    </recommendedName>
</protein>
<sequence length="425" mass="46911">MSSSALVGQQPASDDDRLIIRGYARTLGISDDMMDFSQAFPPFVNRPPSSTSYGLSIIASMTVAIALVVLITGTRLCLRIFRKNLSVGCDDFVIIPAVIGAVAWFGMMIAMAVVGGAGKHVKDVTYSELNDFYRVRLAPDRQALLQRLMHLNSQFARMSQLVFWITAGLIAISITLFNSRLTSLTSSRWIVAHSTFLVLLIGFILTSLLASLFQCTPITVQCSLIDLGSLSKPPQCIGSNILSDTLSIVHSIFNFALLCLSTIFIYQMKMSTGTKTRLSFLFLIGLISCTGSIMRQVVPHQDDPDITWVYKRQMAWSAVDLFFAVTAASLPVLNALLPKSWRGWMRSTPRLAGLSIFNVANEKSVTTAFANEKAFQGPENTANAIMLVAELDKDSSTKRAERRWDEAFEKLSHSVTTHQIRMEKA</sequence>
<feature type="transmembrane region" description="Helical" evidence="6">
    <location>
        <begin position="92"/>
        <end position="114"/>
    </location>
</feature>
<feature type="transmembrane region" description="Helical" evidence="6">
    <location>
        <begin position="189"/>
        <end position="210"/>
    </location>
</feature>
<comment type="similarity">
    <text evidence="5">Belongs to the SAT4 family.</text>
</comment>
<evidence type="ECO:0000256" key="1">
    <source>
        <dbReference type="ARBA" id="ARBA00004141"/>
    </source>
</evidence>
<evidence type="ECO:0000256" key="5">
    <source>
        <dbReference type="ARBA" id="ARBA00038359"/>
    </source>
</evidence>